<dbReference type="Gramene" id="OMERI06G13170.1">
    <property type="protein sequence ID" value="OMERI06G13170.1"/>
    <property type="gene ID" value="OMERI06G13170"/>
</dbReference>
<proteinExistence type="predicted"/>
<reference evidence="2" key="2">
    <citation type="submission" date="2018-05" db="EMBL/GenBank/DDBJ databases">
        <title>OmerRS3 (Oryza meridionalis Reference Sequence Version 3).</title>
        <authorList>
            <person name="Zhang J."/>
            <person name="Kudrna D."/>
            <person name="Lee S."/>
            <person name="Talag J."/>
            <person name="Welchert J."/>
            <person name="Wing R.A."/>
        </authorList>
    </citation>
    <scope>NUCLEOTIDE SEQUENCE [LARGE SCALE GENOMIC DNA]</scope>
    <source>
        <strain evidence="2">cv. OR44</strain>
    </source>
</reference>
<feature type="compositionally biased region" description="Basic and acidic residues" evidence="1">
    <location>
        <begin position="170"/>
        <end position="184"/>
    </location>
</feature>
<dbReference type="EnsemblPlants" id="OMERI06G13170.1">
    <property type="protein sequence ID" value="OMERI06G13170.1"/>
    <property type="gene ID" value="OMERI06G13170"/>
</dbReference>
<accession>A0A0E0E0R0</accession>
<feature type="region of interest" description="Disordered" evidence="1">
    <location>
        <begin position="157"/>
        <end position="185"/>
    </location>
</feature>
<organism evidence="2">
    <name type="scientific">Oryza meridionalis</name>
    <dbReference type="NCBI Taxonomy" id="40149"/>
    <lineage>
        <taxon>Eukaryota</taxon>
        <taxon>Viridiplantae</taxon>
        <taxon>Streptophyta</taxon>
        <taxon>Embryophyta</taxon>
        <taxon>Tracheophyta</taxon>
        <taxon>Spermatophyta</taxon>
        <taxon>Magnoliopsida</taxon>
        <taxon>Liliopsida</taxon>
        <taxon>Poales</taxon>
        <taxon>Poaceae</taxon>
        <taxon>BOP clade</taxon>
        <taxon>Oryzoideae</taxon>
        <taxon>Oryzeae</taxon>
        <taxon>Oryzinae</taxon>
        <taxon>Oryza</taxon>
    </lineage>
</organism>
<name>A0A0E0E0R0_9ORYZ</name>
<reference evidence="2" key="1">
    <citation type="submission" date="2015-04" db="UniProtKB">
        <authorList>
            <consortium name="EnsemblPlants"/>
        </authorList>
    </citation>
    <scope>IDENTIFICATION</scope>
</reference>
<evidence type="ECO:0000313" key="3">
    <source>
        <dbReference type="Proteomes" id="UP000008021"/>
    </source>
</evidence>
<sequence>MVKQRNAGRCAQQVFDGGPGLDATASASFLFLCNLGKGEDRVLDAGGEVDASGGGTNKGERRNGVGTRLLASGMQRLERDSSGGDSKGGAASVAEQGRVKLEADEEEEERRRRARVPGVATCHRVVRRVAAAPRRHWWWVPDSAPLLPRPRVELSQLRPSRRRCSPVAAGRREKEKKERKRDGELTCGPKGIFDISSDFSLLLNRKSLF</sequence>
<dbReference type="Proteomes" id="UP000008021">
    <property type="component" value="Chromosome 6"/>
</dbReference>
<evidence type="ECO:0000313" key="2">
    <source>
        <dbReference type="EnsemblPlants" id="OMERI06G13170.1"/>
    </source>
</evidence>
<protein>
    <submittedName>
        <fullName evidence="2">Uncharacterized protein</fullName>
    </submittedName>
</protein>
<keyword evidence="3" id="KW-1185">Reference proteome</keyword>
<evidence type="ECO:0000256" key="1">
    <source>
        <dbReference type="SAM" id="MobiDB-lite"/>
    </source>
</evidence>
<dbReference type="HOGENOM" id="CLU_114298_0_0_1"/>
<feature type="region of interest" description="Disordered" evidence="1">
    <location>
        <begin position="73"/>
        <end position="114"/>
    </location>
</feature>
<dbReference type="AlphaFoldDB" id="A0A0E0E0R0"/>